<organism evidence="1 2">
    <name type="scientific">Pseudoalteromonas aurantia 208</name>
    <dbReference type="NCBI Taxonomy" id="1314867"/>
    <lineage>
        <taxon>Bacteria</taxon>
        <taxon>Pseudomonadati</taxon>
        <taxon>Pseudomonadota</taxon>
        <taxon>Gammaproteobacteria</taxon>
        <taxon>Alteromonadales</taxon>
        <taxon>Pseudoalteromonadaceae</taxon>
        <taxon>Pseudoalteromonas</taxon>
    </lineage>
</organism>
<keyword evidence="2" id="KW-1185">Reference proteome</keyword>
<proteinExistence type="predicted"/>
<evidence type="ECO:0000313" key="2">
    <source>
        <dbReference type="Proteomes" id="UP000615755"/>
    </source>
</evidence>
<reference evidence="1 2" key="1">
    <citation type="submission" date="2015-03" db="EMBL/GenBank/DDBJ databases">
        <title>Genome sequence of Pseudoalteromonas aurantia.</title>
        <authorList>
            <person name="Xie B.-B."/>
            <person name="Rong J.-C."/>
            <person name="Qin Q.-L."/>
            <person name="Zhang Y.-Z."/>
        </authorList>
    </citation>
    <scope>NUCLEOTIDE SEQUENCE [LARGE SCALE GENOMIC DNA]</scope>
    <source>
        <strain evidence="1 2">208</strain>
    </source>
</reference>
<dbReference type="Gene3D" id="3.20.80.10">
    <property type="entry name" value="Regulatory factor, effector binding domain"/>
    <property type="match status" value="1"/>
</dbReference>
<evidence type="ECO:0008006" key="3">
    <source>
        <dbReference type="Google" id="ProtNLM"/>
    </source>
</evidence>
<dbReference type="RefSeq" id="WP_192509506.1">
    <property type="nucleotide sequence ID" value="NZ_AQGV01000015.1"/>
</dbReference>
<sequence length="191" mass="21587">MNLFSAIFTSVIIVVLFWGLALFQGNNAAAQEINLSPSTQIIARNKVATIDNKSDKIAPDTIRIAGVRKRIPLHNIGQLWQHFNQHSTLHQALKKAPQKVYVLYSALSNNYQQADVVIGYDIISLSQFDKPYTIDTHQYTELLPVDKYTETQLTNAWKEIDYSKKVAYVLEVHALNLSGKTTSTQVFVSYN</sequence>
<evidence type="ECO:0000313" key="1">
    <source>
        <dbReference type="EMBL" id="MBE0370384.1"/>
    </source>
</evidence>
<dbReference type="Proteomes" id="UP000615755">
    <property type="component" value="Unassembled WGS sequence"/>
</dbReference>
<accession>A0ABR9EIX2</accession>
<comment type="caution">
    <text evidence="1">The sequence shown here is derived from an EMBL/GenBank/DDBJ whole genome shotgun (WGS) entry which is preliminary data.</text>
</comment>
<gene>
    <name evidence="1" type="ORF">PAUR_b0411</name>
</gene>
<name>A0ABR9EIX2_9GAMM</name>
<protein>
    <recommendedName>
        <fullName evidence="3">Orphan protein</fullName>
    </recommendedName>
</protein>
<dbReference type="EMBL" id="AQGV01000015">
    <property type="protein sequence ID" value="MBE0370384.1"/>
    <property type="molecule type" value="Genomic_DNA"/>
</dbReference>
<dbReference type="InterPro" id="IPR011256">
    <property type="entry name" value="Reg_factor_effector_dom_sf"/>
</dbReference>